<dbReference type="InterPro" id="IPR011009">
    <property type="entry name" value="Kinase-like_dom_sf"/>
</dbReference>
<dbReference type="PANTHER" id="PTHR11139:SF69">
    <property type="entry name" value="SERINE_THREONINE-PROTEIN KINASE ATR"/>
    <property type="match status" value="1"/>
</dbReference>
<dbReference type="GO" id="GO:0006281">
    <property type="term" value="P:DNA repair"/>
    <property type="evidence" value="ECO:0007669"/>
    <property type="project" value="TreeGrafter"/>
</dbReference>
<keyword evidence="2" id="KW-0808">Transferase</keyword>
<dbReference type="PROSITE" id="PS50290">
    <property type="entry name" value="PI3_4_KINASE_3"/>
    <property type="match status" value="1"/>
</dbReference>
<dbReference type="SUPFAM" id="SSF56112">
    <property type="entry name" value="Protein kinase-like (PK-like)"/>
    <property type="match status" value="1"/>
</dbReference>
<organism evidence="7">
    <name type="scientific">Blastocystis hominis</name>
    <dbReference type="NCBI Taxonomy" id="12968"/>
    <lineage>
        <taxon>Eukaryota</taxon>
        <taxon>Sar</taxon>
        <taxon>Stramenopiles</taxon>
        <taxon>Bigyra</taxon>
        <taxon>Opalozoa</taxon>
        <taxon>Opalinata</taxon>
        <taxon>Blastocystidae</taxon>
        <taxon>Blastocystis</taxon>
    </lineage>
</organism>
<dbReference type="EMBL" id="FN668644">
    <property type="protein sequence ID" value="CBK21649.2"/>
    <property type="molecule type" value="Genomic_DNA"/>
</dbReference>
<dbReference type="AlphaFoldDB" id="D8M0R0"/>
<dbReference type="GO" id="GO:0005694">
    <property type="term" value="C:chromosome"/>
    <property type="evidence" value="ECO:0007669"/>
    <property type="project" value="TreeGrafter"/>
</dbReference>
<dbReference type="SMART" id="SM01343">
    <property type="entry name" value="FATC"/>
    <property type="match status" value="1"/>
</dbReference>
<dbReference type="RefSeq" id="XP_012895697.1">
    <property type="nucleotide sequence ID" value="XM_013040243.1"/>
</dbReference>
<dbReference type="GO" id="GO:0000723">
    <property type="term" value="P:telomere maintenance"/>
    <property type="evidence" value="ECO:0007669"/>
    <property type="project" value="TreeGrafter"/>
</dbReference>
<keyword evidence="4" id="KW-0539">Nucleus</keyword>
<dbReference type="InterPro" id="IPR003152">
    <property type="entry name" value="FATC_dom"/>
</dbReference>
<dbReference type="InParanoid" id="D8M0R0"/>
<reference evidence="7" key="1">
    <citation type="submission" date="2010-02" db="EMBL/GenBank/DDBJ databases">
        <title>Sequencing and annotation of the Blastocystis hominis genome.</title>
        <authorList>
            <person name="Wincker P."/>
        </authorList>
    </citation>
    <scope>NUCLEOTIDE SEQUENCE</scope>
    <source>
        <strain evidence="7">Singapore isolate B</strain>
    </source>
</reference>
<dbReference type="Proteomes" id="UP000008312">
    <property type="component" value="Unassembled WGS sequence"/>
</dbReference>
<dbReference type="Pfam" id="PF00454">
    <property type="entry name" value="PI3_PI4_kinase"/>
    <property type="match status" value="1"/>
</dbReference>
<name>D8M0R0_BLAHO</name>
<gene>
    <name evidence="7" type="ORF">GSBLH_T00001781001</name>
</gene>
<sequence>MYICRLSRNIQIIPSKERPKKLILVNNRNEKFFFLCKQEKKGDIRKDLRMMEYITIVNRILAADSQGEGKHLQLCTFCVTCLSENSALIEWVPNSEPIRRKIDRLRELKGWCSSSSLALQLKNDFQHVQDLFAKKQQESALSLYINTILSASKPVLHEWLLLDFPDPRQWLQARDLFTQTTAVWSMTGYISFLSVIGLGDRHQDNILVQCNGSVSHVDFDCIFEKGTILKVPERVPFRLTSNLIDVFGVSGIEGTFRCTCELAIRCMRENHDLLISVLESLLYDPLMDWRTFYPDPHGVSGSSVFSNILKVVENRLRGVYGERMINKKEERRGVQEEKNASAVRHTELSVQGQVENVIKDATDLVNLAQMYIGWMPFI</sequence>
<dbReference type="OMA" id="HLHIRTY"/>
<dbReference type="PANTHER" id="PTHR11139">
    <property type="entry name" value="ATAXIA TELANGIECTASIA MUTATED ATM -RELATED"/>
    <property type="match status" value="1"/>
</dbReference>
<dbReference type="GO" id="GO:0004674">
    <property type="term" value="F:protein serine/threonine kinase activity"/>
    <property type="evidence" value="ECO:0007669"/>
    <property type="project" value="UniProtKB-KW"/>
</dbReference>
<evidence type="ECO:0000313" key="7">
    <source>
        <dbReference type="EMBL" id="CBK21649.2"/>
    </source>
</evidence>
<dbReference type="PROSITE" id="PS51190">
    <property type="entry name" value="FATC"/>
    <property type="match status" value="1"/>
</dbReference>
<dbReference type="Gene3D" id="1.10.1070.11">
    <property type="entry name" value="Phosphatidylinositol 3-/4-kinase, catalytic domain"/>
    <property type="match status" value="1"/>
</dbReference>
<dbReference type="GO" id="GO:0005634">
    <property type="term" value="C:nucleus"/>
    <property type="evidence" value="ECO:0007669"/>
    <property type="project" value="UniProtKB-SubCell"/>
</dbReference>
<evidence type="ECO:0000256" key="1">
    <source>
        <dbReference type="ARBA" id="ARBA00004123"/>
    </source>
</evidence>
<evidence type="ECO:0000256" key="4">
    <source>
        <dbReference type="ARBA" id="ARBA00023242"/>
    </source>
</evidence>
<feature type="domain" description="PI3K/PI4K catalytic" evidence="5">
    <location>
        <begin position="6"/>
        <end position="343"/>
    </location>
</feature>
<dbReference type="SMART" id="SM00146">
    <property type="entry name" value="PI3Kc"/>
    <property type="match status" value="1"/>
</dbReference>
<keyword evidence="3" id="KW-0227">DNA damage</keyword>
<evidence type="ECO:0000256" key="3">
    <source>
        <dbReference type="ARBA" id="ARBA00022763"/>
    </source>
</evidence>
<dbReference type="GeneID" id="24919008"/>
<dbReference type="CDD" id="cd00892">
    <property type="entry name" value="PIKKc_ATR"/>
    <property type="match status" value="1"/>
</dbReference>
<dbReference type="Gene3D" id="3.30.1010.10">
    <property type="entry name" value="Phosphatidylinositol 3-kinase Catalytic Subunit, Chain A, domain 4"/>
    <property type="match status" value="1"/>
</dbReference>
<accession>D8M0R0</accession>
<keyword evidence="2" id="KW-0418">Kinase</keyword>
<dbReference type="Pfam" id="PF02260">
    <property type="entry name" value="FATC"/>
    <property type="match status" value="1"/>
</dbReference>
<dbReference type="InterPro" id="IPR050517">
    <property type="entry name" value="DDR_Repair_Kinase"/>
</dbReference>
<comment type="subcellular location">
    <subcellularLocation>
        <location evidence="1">Nucleus</location>
    </subcellularLocation>
</comment>
<evidence type="ECO:0000259" key="5">
    <source>
        <dbReference type="PROSITE" id="PS50290"/>
    </source>
</evidence>
<dbReference type="GO" id="GO:0000077">
    <property type="term" value="P:DNA damage checkpoint signaling"/>
    <property type="evidence" value="ECO:0007669"/>
    <property type="project" value="TreeGrafter"/>
</dbReference>
<evidence type="ECO:0000313" key="8">
    <source>
        <dbReference type="Proteomes" id="UP000008312"/>
    </source>
</evidence>
<protein>
    <submittedName>
        <fullName evidence="7">Uncharacterized protein</fullName>
    </submittedName>
</protein>
<feature type="domain" description="FATC" evidence="6">
    <location>
        <begin position="346"/>
        <end position="378"/>
    </location>
</feature>
<proteinExistence type="predicted"/>
<keyword evidence="2" id="KW-0723">Serine/threonine-protein kinase</keyword>
<dbReference type="InterPro" id="IPR036940">
    <property type="entry name" value="PI3/4_kinase_cat_sf"/>
</dbReference>
<dbReference type="InterPro" id="IPR000403">
    <property type="entry name" value="PI3/4_kinase_cat_dom"/>
</dbReference>
<dbReference type="OrthoDB" id="381190at2759"/>
<evidence type="ECO:0000256" key="2">
    <source>
        <dbReference type="ARBA" id="ARBA00022527"/>
    </source>
</evidence>
<evidence type="ECO:0000259" key="6">
    <source>
        <dbReference type="PROSITE" id="PS51190"/>
    </source>
</evidence>
<keyword evidence="8" id="KW-1185">Reference proteome</keyword>